<dbReference type="GO" id="GO:0016926">
    <property type="term" value="P:protein desumoylation"/>
    <property type="evidence" value="ECO:0000318"/>
    <property type="project" value="GO_Central"/>
</dbReference>
<dbReference type="PaxDb" id="3055-EDO97096"/>
<dbReference type="STRING" id="3055.A0A2K3E4K9"/>
<evidence type="ECO:0000313" key="7">
    <source>
        <dbReference type="EMBL" id="PNW87724.1"/>
    </source>
</evidence>
<dbReference type="InterPro" id="IPR038765">
    <property type="entry name" value="Papain-like_cys_pep_sf"/>
</dbReference>
<protein>
    <recommendedName>
        <fullName evidence="6">Ubiquitin-like protease family profile domain-containing protein</fullName>
    </recommendedName>
</protein>
<keyword evidence="2" id="KW-0645">Protease</keyword>
<comment type="similarity">
    <text evidence="1">Belongs to the peptidase C48 family.</text>
</comment>
<dbReference type="InterPro" id="IPR003653">
    <property type="entry name" value="Peptidase_C48_C"/>
</dbReference>
<feature type="domain" description="Ubiquitin-like protease family profile" evidence="6">
    <location>
        <begin position="877"/>
        <end position="1153"/>
    </location>
</feature>
<dbReference type="Gene3D" id="3.40.395.10">
    <property type="entry name" value="Adenoviral Proteinase, Chain A"/>
    <property type="match status" value="1"/>
</dbReference>
<dbReference type="EMBL" id="CM008963">
    <property type="protein sequence ID" value="PNW87724.1"/>
    <property type="molecule type" value="Genomic_DNA"/>
</dbReference>
<evidence type="ECO:0000256" key="1">
    <source>
        <dbReference type="ARBA" id="ARBA00005234"/>
    </source>
</evidence>
<dbReference type="SUPFAM" id="SSF54001">
    <property type="entry name" value="Cysteine proteinases"/>
    <property type="match status" value="1"/>
</dbReference>
<dbReference type="Pfam" id="PF02902">
    <property type="entry name" value="Peptidase_C48"/>
    <property type="match status" value="1"/>
</dbReference>
<dbReference type="GO" id="GO:0005634">
    <property type="term" value="C:nucleus"/>
    <property type="evidence" value="ECO:0000318"/>
    <property type="project" value="GO_Central"/>
</dbReference>
<feature type="region of interest" description="Disordered" evidence="5">
    <location>
        <begin position="613"/>
        <end position="636"/>
    </location>
</feature>
<keyword evidence="3" id="KW-0378">Hydrolase</keyword>
<feature type="compositionally biased region" description="Low complexity" evidence="5">
    <location>
        <begin position="770"/>
        <end position="779"/>
    </location>
</feature>
<dbReference type="PANTHER" id="PTHR12606">
    <property type="entry name" value="SENTRIN/SUMO-SPECIFIC PROTEASE"/>
    <property type="match status" value="1"/>
</dbReference>
<dbReference type="GO" id="GO:0006508">
    <property type="term" value="P:proteolysis"/>
    <property type="evidence" value="ECO:0007669"/>
    <property type="project" value="UniProtKB-KW"/>
</dbReference>
<feature type="compositionally biased region" description="Gly residues" evidence="5">
    <location>
        <begin position="617"/>
        <end position="627"/>
    </location>
</feature>
<dbReference type="AlphaFoldDB" id="A0A2K3E4K9"/>
<feature type="compositionally biased region" description="Acidic residues" evidence="5">
    <location>
        <begin position="189"/>
        <end position="204"/>
    </location>
</feature>
<reference evidence="7 8" key="1">
    <citation type="journal article" date="2007" name="Science">
        <title>The Chlamydomonas genome reveals the evolution of key animal and plant functions.</title>
        <authorList>
            <person name="Merchant S.S."/>
            <person name="Prochnik S.E."/>
            <person name="Vallon O."/>
            <person name="Harris E.H."/>
            <person name="Karpowicz S.J."/>
            <person name="Witman G.B."/>
            <person name="Terry A."/>
            <person name="Salamov A."/>
            <person name="Fritz-Laylin L.K."/>
            <person name="Marechal-Drouard L."/>
            <person name="Marshall W.F."/>
            <person name="Qu L.H."/>
            <person name="Nelson D.R."/>
            <person name="Sanderfoot A.A."/>
            <person name="Spalding M.H."/>
            <person name="Kapitonov V.V."/>
            <person name="Ren Q."/>
            <person name="Ferris P."/>
            <person name="Lindquist E."/>
            <person name="Shapiro H."/>
            <person name="Lucas S.M."/>
            <person name="Grimwood J."/>
            <person name="Schmutz J."/>
            <person name="Cardol P."/>
            <person name="Cerutti H."/>
            <person name="Chanfreau G."/>
            <person name="Chen C.L."/>
            <person name="Cognat V."/>
            <person name="Croft M.T."/>
            <person name="Dent R."/>
            <person name="Dutcher S."/>
            <person name="Fernandez E."/>
            <person name="Fukuzawa H."/>
            <person name="Gonzalez-Ballester D."/>
            <person name="Gonzalez-Halphen D."/>
            <person name="Hallmann A."/>
            <person name="Hanikenne M."/>
            <person name="Hippler M."/>
            <person name="Inwood W."/>
            <person name="Jabbari K."/>
            <person name="Kalanon M."/>
            <person name="Kuras R."/>
            <person name="Lefebvre P.A."/>
            <person name="Lemaire S.D."/>
            <person name="Lobanov A.V."/>
            <person name="Lohr M."/>
            <person name="Manuell A."/>
            <person name="Meier I."/>
            <person name="Mets L."/>
            <person name="Mittag M."/>
            <person name="Mittelmeier T."/>
            <person name="Moroney J.V."/>
            <person name="Moseley J."/>
            <person name="Napoli C."/>
            <person name="Nedelcu A.M."/>
            <person name="Niyogi K."/>
            <person name="Novoselov S.V."/>
            <person name="Paulsen I.T."/>
            <person name="Pazour G."/>
            <person name="Purton S."/>
            <person name="Ral J.P."/>
            <person name="Riano-Pachon D.M."/>
            <person name="Riekhof W."/>
            <person name="Rymarquis L."/>
            <person name="Schroda M."/>
            <person name="Stern D."/>
            <person name="Umen J."/>
            <person name="Willows R."/>
            <person name="Wilson N."/>
            <person name="Zimmer S.L."/>
            <person name="Allmer J."/>
            <person name="Balk J."/>
            <person name="Bisova K."/>
            <person name="Chen C.J."/>
            <person name="Elias M."/>
            <person name="Gendler K."/>
            <person name="Hauser C."/>
            <person name="Lamb M.R."/>
            <person name="Ledford H."/>
            <person name="Long J.C."/>
            <person name="Minagawa J."/>
            <person name="Page M.D."/>
            <person name="Pan J."/>
            <person name="Pootakham W."/>
            <person name="Roje S."/>
            <person name="Rose A."/>
            <person name="Stahlberg E."/>
            <person name="Terauchi A.M."/>
            <person name="Yang P."/>
            <person name="Ball S."/>
            <person name="Bowler C."/>
            <person name="Dieckmann C.L."/>
            <person name="Gladyshev V.N."/>
            <person name="Green P."/>
            <person name="Jorgensen R."/>
            <person name="Mayfield S."/>
            <person name="Mueller-Roeber B."/>
            <person name="Rajamani S."/>
            <person name="Sayre R.T."/>
            <person name="Brokstein P."/>
            <person name="Dubchak I."/>
            <person name="Goodstein D."/>
            <person name="Hornick L."/>
            <person name="Huang Y.W."/>
            <person name="Jhaveri J."/>
            <person name="Luo Y."/>
            <person name="Martinez D."/>
            <person name="Ngau W.C."/>
            <person name="Otillar B."/>
            <person name="Poliakov A."/>
            <person name="Porter A."/>
            <person name="Szajkowski L."/>
            <person name="Werner G."/>
            <person name="Zhou K."/>
            <person name="Grigoriev I.V."/>
            <person name="Rokhsar D.S."/>
            <person name="Grossman A.R."/>
        </authorList>
    </citation>
    <scope>NUCLEOTIDE SEQUENCE [LARGE SCALE GENOMIC DNA]</scope>
    <source>
        <strain evidence="8">CC-503</strain>
    </source>
</reference>
<feature type="region of interest" description="Disordered" evidence="5">
    <location>
        <begin position="180"/>
        <end position="227"/>
    </location>
</feature>
<keyword evidence="4" id="KW-0788">Thiol protease</keyword>
<dbReference type="GeneID" id="5727776"/>
<evidence type="ECO:0000256" key="2">
    <source>
        <dbReference type="ARBA" id="ARBA00022670"/>
    </source>
</evidence>
<name>A0A2K3E4K9_CHLRE</name>
<feature type="compositionally biased region" description="Polar residues" evidence="5">
    <location>
        <begin position="22"/>
        <end position="43"/>
    </location>
</feature>
<evidence type="ECO:0000256" key="3">
    <source>
        <dbReference type="ARBA" id="ARBA00022801"/>
    </source>
</evidence>
<gene>
    <name evidence="7" type="ORF">CHLRE_02g143467v5</name>
</gene>
<feature type="region of interest" description="Disordered" evidence="5">
    <location>
        <begin position="747"/>
        <end position="785"/>
    </location>
</feature>
<dbReference type="PANTHER" id="PTHR12606:SF1">
    <property type="entry name" value="UBIQUITIN-LIKE-SPECIFIC PROTEASE 1A"/>
    <property type="match status" value="1"/>
</dbReference>
<feature type="region of interest" description="Disordered" evidence="5">
    <location>
        <begin position="19"/>
        <end position="79"/>
    </location>
</feature>
<keyword evidence="8" id="KW-1185">Reference proteome</keyword>
<dbReference type="Proteomes" id="UP000006906">
    <property type="component" value="Chromosome 2"/>
</dbReference>
<proteinExistence type="inferred from homology"/>
<dbReference type="ExpressionAtlas" id="A0A2K3E4K9">
    <property type="expression patterns" value="baseline and differential"/>
</dbReference>
<evidence type="ECO:0000256" key="4">
    <source>
        <dbReference type="ARBA" id="ARBA00022807"/>
    </source>
</evidence>
<feature type="compositionally biased region" description="Low complexity" evidence="5">
    <location>
        <begin position="540"/>
        <end position="554"/>
    </location>
</feature>
<evidence type="ECO:0000256" key="5">
    <source>
        <dbReference type="SAM" id="MobiDB-lite"/>
    </source>
</evidence>
<organism evidence="7 8">
    <name type="scientific">Chlamydomonas reinhardtii</name>
    <name type="common">Chlamydomonas smithii</name>
    <dbReference type="NCBI Taxonomy" id="3055"/>
    <lineage>
        <taxon>Eukaryota</taxon>
        <taxon>Viridiplantae</taxon>
        <taxon>Chlorophyta</taxon>
        <taxon>core chlorophytes</taxon>
        <taxon>Chlorophyceae</taxon>
        <taxon>CS clade</taxon>
        <taxon>Chlamydomonadales</taxon>
        <taxon>Chlamydomonadaceae</taxon>
        <taxon>Chlamydomonas</taxon>
    </lineage>
</organism>
<feature type="compositionally biased region" description="Gly residues" evidence="5">
    <location>
        <begin position="984"/>
        <end position="1007"/>
    </location>
</feature>
<accession>A0A2K3E4K9</accession>
<feature type="region of interest" description="Disordered" evidence="5">
    <location>
        <begin position="540"/>
        <end position="566"/>
    </location>
</feature>
<dbReference type="RefSeq" id="XP_042927970.1">
    <property type="nucleotide sequence ID" value="XM_043060235.1"/>
</dbReference>
<dbReference type="GO" id="GO:0016929">
    <property type="term" value="F:deSUMOylase activity"/>
    <property type="evidence" value="ECO:0000318"/>
    <property type="project" value="GO_Central"/>
</dbReference>
<dbReference type="OrthoDB" id="1939479at2759"/>
<evidence type="ECO:0000259" key="6">
    <source>
        <dbReference type="PROSITE" id="PS50600"/>
    </source>
</evidence>
<dbReference type="InParanoid" id="A0A2K3E4K9"/>
<dbReference type="Gramene" id="PNW87724">
    <property type="protein sequence ID" value="PNW87724"/>
    <property type="gene ID" value="CHLRE_02g143467v5"/>
</dbReference>
<feature type="compositionally biased region" description="Basic and acidic residues" evidence="5">
    <location>
        <begin position="65"/>
        <end position="76"/>
    </location>
</feature>
<sequence>MSELWNLSPVESGLLAQRVDHTQQAATTALQGSERQDGNNGENNNRDKEVNGVPGVSAAGLQAEASDRGQSAREEEGTSANGVYSELALVLAPLASFFSVFEAAKPVKKVELLEKLPPDVLLKLKEVTTALQQAPGLAQQLQRHRPGLQQAGRGPAVTAGADGAAAAAYCGATSAPAGGEGIGTVGSDADVEDDDAGEGAEGEEAAGGAAKKTGKVPGKSRTNRQKAARAANYYAENAIKKFEYKVPKKHKEAGKGPLAVIAAAADPVRGTASYGVGVHPASILIELRATTLAAAVAKYTPGMSVMGVVEKIMLSALAIVNPLEGTELDAATIRERFGSLQQRWSRDWVRYLAGAFGGLLNNVQQCLPQLLQRVVRPRRPATAATQVAAAAVAAAPVGAPEQQQAAHMAAAVDSGGPGAAATAVQAEVAGAAAAAGSSQVPGGGAGAPGARTLAVSAGRQVAAAAVAAAPVGAPEQQQAAHMAAAVDSGGPGAAATAVQAEVAGAAAAAGSSQVPGGGAGAPGARTLAVSAGRQVAAAAEEQEAVGAPEQQQAAHMAAAVDSGGPGAAATAAQAEVAGAAAAAGSSQVPGGGAGAPGARTLAVSAGRQVATAATYTAGGGGPDGRGGSDASHREPMDGNEIWELNKRLGQLAERLADPADLEPQPKRKKSLTLQEKCHNAWGVKGYAGRLDELYGGDDTLDDTTLPDYIPFTLLAESGEGGDDDDDALLGQGLRGGLAGLAGDNGGSAGAPLGLGDGDRSGARPGPSPGTPSSSSGSGSRDSRGNRTVMDLVSDAEAEEVAPAAGFEAVYQGFGSNDGFVDFEDDVQVTTRCAVGGILRATLDAADPGARQAFCRVFEKGGLTEVLVKYEPNSATRLALSRSVLQRFKRGAMINDEVVTLYKHLLQDRDTREQKRHIATAAAAAAAAAGAAASDAQAASAAAVADVVAKGAPPAGSSSTQGCHFFGPNFYDKLFKDNVKKGKRGGGTGSSDGGTGNGDGGTGNGDGGAGKGHGHFVYKNVKEWTSAPRLKVAGQIYFRQSVLERRHIFIPVHLDLHWVCVEVYLAPDVASSELRCYDPLMRTETDQRAKDAQEVLQNVAVWVESEAKAKMAKDLRLEPQWQATRWRRVFIASPKQRSDSNNCAIFMLAYMNRRSAGLEPNHSEEDADRLRIEMVYSLMQRCIS</sequence>
<dbReference type="PROSITE" id="PS50600">
    <property type="entry name" value="ULP_PROTEASE"/>
    <property type="match status" value="1"/>
</dbReference>
<feature type="region of interest" description="Disordered" evidence="5">
    <location>
        <begin position="981"/>
        <end position="1007"/>
    </location>
</feature>
<dbReference type="KEGG" id="cre:CHLRE_02g143467v5"/>
<evidence type="ECO:0000313" key="8">
    <source>
        <dbReference type="Proteomes" id="UP000006906"/>
    </source>
</evidence>